<evidence type="ECO:0000313" key="6">
    <source>
        <dbReference type="Proteomes" id="UP000085678"/>
    </source>
</evidence>
<dbReference type="KEGG" id="lak:106167547"/>
<evidence type="ECO:0000256" key="4">
    <source>
        <dbReference type="ARBA" id="ARBA00023180"/>
    </source>
</evidence>
<dbReference type="PANTHER" id="PTHR15031">
    <property type="entry name" value="CARTILAGE INTERMEDIATE LAYER PROTEIN CLIP"/>
    <property type="match status" value="1"/>
</dbReference>
<evidence type="ECO:0000259" key="5">
    <source>
        <dbReference type="Pfam" id="PF13330"/>
    </source>
</evidence>
<dbReference type="GO" id="GO:0005576">
    <property type="term" value="C:extracellular region"/>
    <property type="evidence" value="ECO:0007669"/>
    <property type="project" value="UniProtKB-SubCell"/>
</dbReference>
<dbReference type="PANTHER" id="PTHR15031:SF4">
    <property type="entry name" value="CARTILAGE INTERMEDIATE LAYER PROTEIN 1"/>
    <property type="match status" value="1"/>
</dbReference>
<keyword evidence="2" id="KW-0964">Secreted</keyword>
<keyword evidence="6" id="KW-1185">Reference proteome</keyword>
<evidence type="ECO:0000256" key="1">
    <source>
        <dbReference type="ARBA" id="ARBA00004613"/>
    </source>
</evidence>
<gene>
    <name evidence="7" type="primary">LOC106167547</name>
</gene>
<dbReference type="InParanoid" id="A0A1S3IV32"/>
<accession>A0A1S3IV32</accession>
<feature type="domain" description="WxxW" evidence="5">
    <location>
        <begin position="5"/>
        <end position="53"/>
    </location>
</feature>
<dbReference type="Pfam" id="PF13330">
    <property type="entry name" value="Mucin2_WxxW"/>
    <property type="match status" value="2"/>
</dbReference>
<feature type="domain" description="WxxW" evidence="5">
    <location>
        <begin position="65"/>
        <end position="148"/>
    </location>
</feature>
<dbReference type="InterPro" id="IPR039675">
    <property type="entry name" value="CILP1/CILP2"/>
</dbReference>
<dbReference type="RefSeq" id="XP_013401801.1">
    <property type="nucleotide sequence ID" value="XM_013546347.1"/>
</dbReference>
<dbReference type="AlphaFoldDB" id="A0A1S3IV32"/>
<evidence type="ECO:0000256" key="3">
    <source>
        <dbReference type="ARBA" id="ARBA00022729"/>
    </source>
</evidence>
<dbReference type="InterPro" id="IPR025155">
    <property type="entry name" value="WxxW_domain"/>
</dbReference>
<dbReference type="GeneID" id="106167547"/>
<protein>
    <submittedName>
        <fullName evidence="7">Cartilage intermediate layer protein 1</fullName>
    </submittedName>
</protein>
<sequence length="149" mass="16940">MCANCRDTESLKHYNATGDKYETDFDCGWENGLICATHTNGKTCKDYEVKFKCPTIGTCPECAKWTPWLNREHGGLQDRELVGPEGHNPCSDHEPLDIQCRVRGTNQPWDQAGQKIRVKCTPSEGFACDIADQQIEQNCYDYEVRFLCP</sequence>
<comment type="subcellular location">
    <subcellularLocation>
        <location evidence="1">Secreted</location>
    </subcellularLocation>
</comment>
<dbReference type="OrthoDB" id="10018712at2759"/>
<organism evidence="6 7">
    <name type="scientific">Lingula anatina</name>
    <name type="common">Brachiopod</name>
    <name type="synonym">Lingula unguis</name>
    <dbReference type="NCBI Taxonomy" id="7574"/>
    <lineage>
        <taxon>Eukaryota</taxon>
        <taxon>Metazoa</taxon>
        <taxon>Spiralia</taxon>
        <taxon>Lophotrochozoa</taxon>
        <taxon>Brachiopoda</taxon>
        <taxon>Linguliformea</taxon>
        <taxon>Lingulata</taxon>
        <taxon>Lingulida</taxon>
        <taxon>Linguloidea</taxon>
        <taxon>Lingulidae</taxon>
        <taxon>Lingula</taxon>
    </lineage>
</organism>
<evidence type="ECO:0000313" key="7">
    <source>
        <dbReference type="RefSeq" id="XP_013401801.1"/>
    </source>
</evidence>
<dbReference type="Proteomes" id="UP000085678">
    <property type="component" value="Unplaced"/>
</dbReference>
<proteinExistence type="predicted"/>
<name>A0A1S3IV32_LINAN</name>
<keyword evidence="4" id="KW-0325">Glycoprotein</keyword>
<keyword evidence="3" id="KW-0732">Signal</keyword>
<evidence type="ECO:0000256" key="2">
    <source>
        <dbReference type="ARBA" id="ARBA00022525"/>
    </source>
</evidence>
<reference evidence="7" key="1">
    <citation type="submission" date="2025-08" db="UniProtKB">
        <authorList>
            <consortium name="RefSeq"/>
        </authorList>
    </citation>
    <scope>IDENTIFICATION</scope>
    <source>
        <tissue evidence="7">Gonads</tissue>
    </source>
</reference>